<keyword evidence="2" id="KW-1185">Reference proteome</keyword>
<name>A0A314U8T2_PRUYE</name>
<proteinExistence type="predicted"/>
<dbReference type="EMBL" id="PJQY01003869">
    <property type="protein sequence ID" value="PQM33827.1"/>
    <property type="molecule type" value="Genomic_DNA"/>
</dbReference>
<sequence>MVLTLRWSIIDWRRFNILENNVFNGEQEHVFGTSDNLLPFNGKAIQSQDIGGWNELTPSNKGKKNVGRPRKVLSDISNKSSTRTPIVLRSNAKNSSHDSTITLCLSWTKLQLNVEQLW</sequence>
<dbReference type="AlphaFoldDB" id="A0A314U8T2"/>
<dbReference type="Proteomes" id="UP000250321">
    <property type="component" value="Unassembled WGS sequence"/>
</dbReference>
<reference evidence="1 2" key="1">
    <citation type="submission" date="2018-02" db="EMBL/GenBank/DDBJ databases">
        <title>Draft genome of wild Prunus yedoensis var. nudiflora.</title>
        <authorList>
            <person name="Baek S."/>
            <person name="Kim J.-H."/>
            <person name="Choi K."/>
            <person name="Kim G.-B."/>
            <person name="Cho A."/>
            <person name="Jang H."/>
            <person name="Shin C.-H."/>
            <person name="Yu H.-J."/>
            <person name="Mun J.-H."/>
        </authorList>
    </citation>
    <scope>NUCLEOTIDE SEQUENCE [LARGE SCALE GENOMIC DNA]</scope>
    <source>
        <strain evidence="2">cv. Jeju island</strain>
        <tissue evidence="1">Leaf</tissue>
    </source>
</reference>
<evidence type="ECO:0000313" key="2">
    <source>
        <dbReference type="Proteomes" id="UP000250321"/>
    </source>
</evidence>
<accession>A0A314U8T2</accession>
<gene>
    <name evidence="1" type="ORF">Pyn_19723</name>
</gene>
<comment type="caution">
    <text evidence="1">The sequence shown here is derived from an EMBL/GenBank/DDBJ whole genome shotgun (WGS) entry which is preliminary data.</text>
</comment>
<evidence type="ECO:0000313" key="1">
    <source>
        <dbReference type="EMBL" id="PQM33827.1"/>
    </source>
</evidence>
<protein>
    <submittedName>
        <fullName evidence="1">Uncharacterized protein</fullName>
    </submittedName>
</protein>
<organism evidence="1 2">
    <name type="scientific">Prunus yedoensis var. nudiflora</name>
    <dbReference type="NCBI Taxonomy" id="2094558"/>
    <lineage>
        <taxon>Eukaryota</taxon>
        <taxon>Viridiplantae</taxon>
        <taxon>Streptophyta</taxon>
        <taxon>Embryophyta</taxon>
        <taxon>Tracheophyta</taxon>
        <taxon>Spermatophyta</taxon>
        <taxon>Magnoliopsida</taxon>
        <taxon>eudicotyledons</taxon>
        <taxon>Gunneridae</taxon>
        <taxon>Pentapetalae</taxon>
        <taxon>rosids</taxon>
        <taxon>fabids</taxon>
        <taxon>Rosales</taxon>
        <taxon>Rosaceae</taxon>
        <taxon>Amygdaloideae</taxon>
        <taxon>Amygdaleae</taxon>
        <taxon>Prunus</taxon>
    </lineage>
</organism>